<gene>
    <name evidence="1" type="ORF">EB796_022425</name>
</gene>
<sequence length="95" mass="11110">MVNHTREKSQHRRMPKKPVLHLLKLPEGAPAKQALEIYLNYLAKHPRGARKISWVDIVKKDLKTYANVTFYQCIDLAQDRKVWRSIVVKTVDVMS</sequence>
<proteinExistence type="predicted"/>
<evidence type="ECO:0000313" key="1">
    <source>
        <dbReference type="EMBL" id="KAF6019256.1"/>
    </source>
</evidence>
<name>A0A7J7J0L5_BUGNE</name>
<keyword evidence="2" id="KW-1185">Reference proteome</keyword>
<reference evidence="1" key="1">
    <citation type="submission" date="2020-06" db="EMBL/GenBank/DDBJ databases">
        <title>Draft genome of Bugula neritina, a colonial animal packing powerful symbionts and potential medicines.</title>
        <authorList>
            <person name="Rayko M."/>
        </authorList>
    </citation>
    <scope>NUCLEOTIDE SEQUENCE [LARGE SCALE GENOMIC DNA]</scope>
    <source>
        <strain evidence="1">Kwan_BN1</strain>
    </source>
</reference>
<evidence type="ECO:0000313" key="2">
    <source>
        <dbReference type="Proteomes" id="UP000593567"/>
    </source>
</evidence>
<comment type="caution">
    <text evidence="1">The sequence shown here is derived from an EMBL/GenBank/DDBJ whole genome shotgun (WGS) entry which is preliminary data.</text>
</comment>
<organism evidence="1 2">
    <name type="scientific">Bugula neritina</name>
    <name type="common">Brown bryozoan</name>
    <name type="synonym">Sertularia neritina</name>
    <dbReference type="NCBI Taxonomy" id="10212"/>
    <lineage>
        <taxon>Eukaryota</taxon>
        <taxon>Metazoa</taxon>
        <taxon>Spiralia</taxon>
        <taxon>Lophotrochozoa</taxon>
        <taxon>Bryozoa</taxon>
        <taxon>Gymnolaemata</taxon>
        <taxon>Cheilostomatida</taxon>
        <taxon>Flustrina</taxon>
        <taxon>Buguloidea</taxon>
        <taxon>Bugulidae</taxon>
        <taxon>Bugula</taxon>
    </lineage>
</organism>
<dbReference type="Proteomes" id="UP000593567">
    <property type="component" value="Unassembled WGS sequence"/>
</dbReference>
<protein>
    <submittedName>
        <fullName evidence="1">Uncharacterized protein</fullName>
    </submittedName>
</protein>
<dbReference type="EMBL" id="VXIV02003246">
    <property type="protein sequence ID" value="KAF6019256.1"/>
    <property type="molecule type" value="Genomic_DNA"/>
</dbReference>
<accession>A0A7J7J0L5</accession>
<dbReference type="AlphaFoldDB" id="A0A7J7J0L5"/>